<name>A0A091DMW8_FUKDA</name>
<evidence type="ECO:0000313" key="2">
    <source>
        <dbReference type="Proteomes" id="UP000028990"/>
    </source>
</evidence>
<evidence type="ECO:0000313" key="1">
    <source>
        <dbReference type="EMBL" id="KFO31798.1"/>
    </source>
</evidence>
<reference evidence="1 2" key="1">
    <citation type="submission" date="2013-11" db="EMBL/GenBank/DDBJ databases">
        <title>The Damaraland mole rat (Fukomys damarensis) genome and evolution of African mole rats.</title>
        <authorList>
            <person name="Gladyshev V.N."/>
            <person name="Fang X."/>
        </authorList>
    </citation>
    <scope>NUCLEOTIDE SEQUENCE [LARGE SCALE GENOMIC DNA]</scope>
    <source>
        <tissue evidence="1">Liver</tissue>
    </source>
</reference>
<protein>
    <submittedName>
        <fullName evidence="1">Uncharacterized protein</fullName>
    </submittedName>
</protein>
<proteinExistence type="predicted"/>
<gene>
    <name evidence="1" type="ORF">H920_06839</name>
</gene>
<dbReference type="AlphaFoldDB" id="A0A091DMW8"/>
<dbReference type="EMBL" id="KN122247">
    <property type="protein sequence ID" value="KFO31798.1"/>
    <property type="molecule type" value="Genomic_DNA"/>
</dbReference>
<sequence length="66" mass="7334">MESAKHLGLCLASCSRDWLPLALDSSFSSLSLTPKNAAHQEKQPRMPEVLYLIGTKFKAEELEMQG</sequence>
<keyword evidence="2" id="KW-1185">Reference proteome</keyword>
<accession>A0A091DMW8</accession>
<dbReference type="Proteomes" id="UP000028990">
    <property type="component" value="Unassembled WGS sequence"/>
</dbReference>
<organism evidence="1 2">
    <name type="scientific">Fukomys damarensis</name>
    <name type="common">Damaraland mole rat</name>
    <name type="synonym">Cryptomys damarensis</name>
    <dbReference type="NCBI Taxonomy" id="885580"/>
    <lineage>
        <taxon>Eukaryota</taxon>
        <taxon>Metazoa</taxon>
        <taxon>Chordata</taxon>
        <taxon>Craniata</taxon>
        <taxon>Vertebrata</taxon>
        <taxon>Euteleostomi</taxon>
        <taxon>Mammalia</taxon>
        <taxon>Eutheria</taxon>
        <taxon>Euarchontoglires</taxon>
        <taxon>Glires</taxon>
        <taxon>Rodentia</taxon>
        <taxon>Hystricomorpha</taxon>
        <taxon>Bathyergidae</taxon>
        <taxon>Fukomys</taxon>
    </lineage>
</organism>